<proteinExistence type="predicted"/>
<sequence>MQQSSLPLRCGSYVVRFWIEKSFLPVVLLVAILRLEALLWGLLCAASSVAPSSGLGYLAKGTKGTP</sequence>
<dbReference type="Proteomes" id="UP000799291">
    <property type="component" value="Unassembled WGS sequence"/>
</dbReference>
<reference evidence="1" key="1">
    <citation type="journal article" date="2020" name="Stud. Mycol.">
        <title>101 Dothideomycetes genomes: a test case for predicting lifestyles and emergence of pathogens.</title>
        <authorList>
            <person name="Haridas S."/>
            <person name="Albert R."/>
            <person name="Binder M."/>
            <person name="Bloem J."/>
            <person name="Labutti K."/>
            <person name="Salamov A."/>
            <person name="Andreopoulos B."/>
            <person name="Baker S."/>
            <person name="Barry K."/>
            <person name="Bills G."/>
            <person name="Bluhm B."/>
            <person name="Cannon C."/>
            <person name="Castanera R."/>
            <person name="Culley D."/>
            <person name="Daum C."/>
            <person name="Ezra D."/>
            <person name="Gonzalez J."/>
            <person name="Henrissat B."/>
            <person name="Kuo A."/>
            <person name="Liang C."/>
            <person name="Lipzen A."/>
            <person name="Lutzoni F."/>
            <person name="Magnuson J."/>
            <person name="Mondo S."/>
            <person name="Nolan M."/>
            <person name="Ohm R."/>
            <person name="Pangilinan J."/>
            <person name="Park H.-J."/>
            <person name="Ramirez L."/>
            <person name="Alfaro M."/>
            <person name="Sun H."/>
            <person name="Tritt A."/>
            <person name="Yoshinaga Y."/>
            <person name="Zwiers L.-H."/>
            <person name="Turgeon B."/>
            <person name="Goodwin S."/>
            <person name="Spatafora J."/>
            <person name="Crous P."/>
            <person name="Grigoriev I."/>
        </authorList>
    </citation>
    <scope>NUCLEOTIDE SEQUENCE</scope>
    <source>
        <strain evidence="1">CBS 122367</strain>
    </source>
</reference>
<evidence type="ECO:0000313" key="2">
    <source>
        <dbReference type="Proteomes" id="UP000799291"/>
    </source>
</evidence>
<gene>
    <name evidence="1" type="ORF">K458DRAFT_420967</name>
</gene>
<organism evidence="1 2">
    <name type="scientific">Lentithecium fluviatile CBS 122367</name>
    <dbReference type="NCBI Taxonomy" id="1168545"/>
    <lineage>
        <taxon>Eukaryota</taxon>
        <taxon>Fungi</taxon>
        <taxon>Dikarya</taxon>
        <taxon>Ascomycota</taxon>
        <taxon>Pezizomycotina</taxon>
        <taxon>Dothideomycetes</taxon>
        <taxon>Pleosporomycetidae</taxon>
        <taxon>Pleosporales</taxon>
        <taxon>Massarineae</taxon>
        <taxon>Lentitheciaceae</taxon>
        <taxon>Lentithecium</taxon>
    </lineage>
</organism>
<evidence type="ECO:0000313" key="1">
    <source>
        <dbReference type="EMBL" id="KAF2681057.1"/>
    </source>
</evidence>
<keyword evidence="2" id="KW-1185">Reference proteome</keyword>
<accession>A0A6G1IS27</accession>
<dbReference type="AlphaFoldDB" id="A0A6G1IS27"/>
<name>A0A6G1IS27_9PLEO</name>
<dbReference type="EMBL" id="MU005593">
    <property type="protein sequence ID" value="KAF2681057.1"/>
    <property type="molecule type" value="Genomic_DNA"/>
</dbReference>
<protein>
    <submittedName>
        <fullName evidence="1">Uncharacterized protein</fullName>
    </submittedName>
</protein>